<evidence type="ECO:0000313" key="5">
    <source>
        <dbReference type="EMBL" id="KGD72984.1"/>
    </source>
</evidence>
<keyword evidence="3" id="KW-0804">Transcription</keyword>
<keyword evidence="6" id="KW-1185">Reference proteome</keyword>
<evidence type="ECO:0000256" key="2">
    <source>
        <dbReference type="ARBA" id="ARBA00023125"/>
    </source>
</evidence>
<dbReference type="SUPFAM" id="SSF47413">
    <property type="entry name" value="lambda repressor-like DNA-binding domains"/>
    <property type="match status" value="1"/>
</dbReference>
<organism evidence="5 6">
    <name type="scientific">Tatumella morbirosei</name>
    <dbReference type="NCBI Taxonomy" id="642227"/>
    <lineage>
        <taxon>Bacteria</taxon>
        <taxon>Pseudomonadati</taxon>
        <taxon>Pseudomonadota</taxon>
        <taxon>Gammaproteobacteria</taxon>
        <taxon>Enterobacterales</taxon>
        <taxon>Erwiniaceae</taxon>
        <taxon>Tatumella</taxon>
    </lineage>
</organism>
<dbReference type="GO" id="GO:0055085">
    <property type="term" value="P:transmembrane transport"/>
    <property type="evidence" value="ECO:0007669"/>
    <property type="project" value="UniProtKB-ARBA"/>
</dbReference>
<feature type="domain" description="HTH lacI-type" evidence="4">
    <location>
        <begin position="12"/>
        <end position="73"/>
    </location>
</feature>
<dbReference type="RefSeq" id="WP_038020642.1">
    <property type="nucleotide sequence ID" value="NZ_JPKR02000003.1"/>
</dbReference>
<dbReference type="eggNOG" id="COG1879">
    <property type="taxonomic scope" value="Bacteria"/>
</dbReference>
<gene>
    <name evidence="5" type="ORF">HA49_12295</name>
</gene>
<evidence type="ECO:0000259" key="4">
    <source>
        <dbReference type="PROSITE" id="PS50932"/>
    </source>
</evidence>
<dbReference type="PROSITE" id="PS00356">
    <property type="entry name" value="HTH_LACI_1"/>
    <property type="match status" value="1"/>
</dbReference>
<protein>
    <recommendedName>
        <fullName evidence="4">HTH lacI-type domain-containing protein</fullName>
    </recommendedName>
</protein>
<dbReference type="GO" id="GO:0000976">
    <property type="term" value="F:transcription cis-regulatory region binding"/>
    <property type="evidence" value="ECO:0007669"/>
    <property type="project" value="TreeGrafter"/>
</dbReference>
<dbReference type="InterPro" id="IPR025997">
    <property type="entry name" value="SBP_2_dom"/>
</dbReference>
<keyword evidence="2" id="KW-0238">DNA-binding</keyword>
<dbReference type="InterPro" id="IPR000843">
    <property type="entry name" value="HTH_LacI"/>
</dbReference>
<dbReference type="CDD" id="cd01392">
    <property type="entry name" value="HTH_LacI"/>
    <property type="match status" value="1"/>
</dbReference>
<proteinExistence type="predicted"/>
<dbReference type="Pfam" id="PF00356">
    <property type="entry name" value="LacI"/>
    <property type="match status" value="1"/>
</dbReference>
<dbReference type="Gene3D" id="1.10.260.40">
    <property type="entry name" value="lambda repressor-like DNA-binding domains"/>
    <property type="match status" value="1"/>
</dbReference>
<dbReference type="Proteomes" id="UP000029577">
    <property type="component" value="Unassembled WGS sequence"/>
</dbReference>
<dbReference type="OrthoDB" id="5756154at2"/>
<dbReference type="PANTHER" id="PTHR30146">
    <property type="entry name" value="LACI-RELATED TRANSCRIPTIONAL REPRESSOR"/>
    <property type="match status" value="1"/>
</dbReference>
<sequence length="348" mass="38769">MSERKNKLARKVTLKDIAREAGVGAATVDRYLNSRSQVKQTTADKIQTAMTTLNFQGTSQFRPPAMVAAKTIRIGMIVPRVAGSIYEMLTTQISQRLSQHYQQEVVPVMVDCDIRDLNTVSATIIRLAKEVDVLGMVVLDDPQVKLAISKAAETGARIFTLFSPLSHSGQMAHIGLDDRKAGRAAAWLAQRLTGNQLNVAIFQGNNRFLCQEDCESSFRSWFREQNLRPQITGPLHTLEDVRYAEIQTNKLLLEHPELNLIYAPCGGVGGIIDSLRNHPRKDEIFMICHGPFVGWEQALVDGTVDVIIYQDLTTICDLIARLLDEPAAQPGVVRYLPLDFSIKIRESL</sequence>
<dbReference type="GO" id="GO:0003700">
    <property type="term" value="F:DNA-binding transcription factor activity"/>
    <property type="evidence" value="ECO:0007669"/>
    <property type="project" value="TreeGrafter"/>
</dbReference>
<evidence type="ECO:0000256" key="3">
    <source>
        <dbReference type="ARBA" id="ARBA00023163"/>
    </source>
</evidence>
<keyword evidence="1" id="KW-0805">Transcription regulation</keyword>
<dbReference type="STRING" id="642227.HA49_12295"/>
<dbReference type="AlphaFoldDB" id="A0A095T908"/>
<dbReference type="Gene3D" id="3.40.50.2300">
    <property type="match status" value="1"/>
</dbReference>
<dbReference type="SMART" id="SM00354">
    <property type="entry name" value="HTH_LACI"/>
    <property type="match status" value="1"/>
</dbReference>
<dbReference type="InterPro" id="IPR028082">
    <property type="entry name" value="Peripla_BP_I"/>
</dbReference>
<accession>A0A095T908</accession>
<dbReference type="EMBL" id="JPKR02000003">
    <property type="protein sequence ID" value="KGD72984.1"/>
    <property type="molecule type" value="Genomic_DNA"/>
</dbReference>
<dbReference type="PANTHER" id="PTHR30146:SF152">
    <property type="entry name" value="TRANSCRIPTIONAL REGULATORY PROTEIN"/>
    <property type="match status" value="1"/>
</dbReference>
<comment type="caution">
    <text evidence="5">The sequence shown here is derived from an EMBL/GenBank/DDBJ whole genome shotgun (WGS) entry which is preliminary data.</text>
</comment>
<name>A0A095T908_9GAMM</name>
<dbReference type="PROSITE" id="PS50932">
    <property type="entry name" value="HTH_LACI_2"/>
    <property type="match status" value="1"/>
</dbReference>
<dbReference type="Pfam" id="PF13407">
    <property type="entry name" value="Peripla_BP_4"/>
    <property type="match status" value="1"/>
</dbReference>
<reference evidence="5" key="1">
    <citation type="submission" date="2014-12" db="EMBL/GenBank/DDBJ databases">
        <title>The draft genome of the Tatumella morbirosei type strain, LMG23360T isolated from pineapple rot.</title>
        <authorList>
            <person name="Smits T.H."/>
            <person name="Palmer M."/>
            <person name="Venter S.N."/>
            <person name="Duffy B."/>
            <person name="Steenkamp E.T."/>
            <person name="Chan W.Y."/>
            <person name="Coutinho T.A."/>
            <person name="Coetzee M.P."/>
            <person name="De Maayer P."/>
        </authorList>
    </citation>
    <scope>NUCLEOTIDE SEQUENCE [LARGE SCALE GENOMIC DNA]</scope>
    <source>
        <strain evidence="5">LMG 23360</strain>
    </source>
</reference>
<dbReference type="InterPro" id="IPR010982">
    <property type="entry name" value="Lambda_DNA-bd_dom_sf"/>
</dbReference>
<dbReference type="CDD" id="cd06307">
    <property type="entry name" value="PBP1_sugar_binding"/>
    <property type="match status" value="1"/>
</dbReference>
<evidence type="ECO:0000256" key="1">
    <source>
        <dbReference type="ARBA" id="ARBA00023015"/>
    </source>
</evidence>
<evidence type="ECO:0000313" key="6">
    <source>
        <dbReference type="Proteomes" id="UP000029577"/>
    </source>
</evidence>
<dbReference type="SUPFAM" id="SSF53822">
    <property type="entry name" value="Periplasmic binding protein-like I"/>
    <property type="match status" value="1"/>
</dbReference>